<dbReference type="Gene3D" id="1.10.246.220">
    <property type="match status" value="1"/>
</dbReference>
<protein>
    <submittedName>
        <fullName evidence="5">Uncharacterized protein</fullName>
    </submittedName>
</protein>
<dbReference type="Gramene" id="ABO94926">
    <property type="protein sequence ID" value="ABO94926"/>
    <property type="gene ID" value="OSTLU_30541"/>
</dbReference>
<feature type="compositionally biased region" description="Low complexity" evidence="2">
    <location>
        <begin position="10"/>
        <end position="19"/>
    </location>
</feature>
<dbReference type="KEGG" id="olu:OSTLU_30541"/>
<dbReference type="AlphaFoldDB" id="A4RU94"/>
<feature type="domain" description="Myb-like" evidence="3">
    <location>
        <begin position="173"/>
        <end position="227"/>
    </location>
</feature>
<feature type="domain" description="HTH myb-type" evidence="4">
    <location>
        <begin position="175"/>
        <end position="231"/>
    </location>
</feature>
<dbReference type="EMBL" id="CP000583">
    <property type="protein sequence ID" value="ABO94926.1"/>
    <property type="molecule type" value="Genomic_DNA"/>
</dbReference>
<dbReference type="PANTHER" id="PTHR46734:SF1">
    <property type="entry name" value="TELOMERIC REPEAT-BINDING FACTOR 1"/>
    <property type="match status" value="1"/>
</dbReference>
<organism evidence="5 6">
    <name type="scientific">Ostreococcus lucimarinus (strain CCE9901)</name>
    <dbReference type="NCBI Taxonomy" id="436017"/>
    <lineage>
        <taxon>Eukaryota</taxon>
        <taxon>Viridiplantae</taxon>
        <taxon>Chlorophyta</taxon>
        <taxon>Mamiellophyceae</taxon>
        <taxon>Mamiellales</taxon>
        <taxon>Bathycoccaceae</taxon>
        <taxon>Ostreococcus</taxon>
    </lineage>
</organism>
<dbReference type="CDD" id="cd11660">
    <property type="entry name" value="SANT_TRF"/>
    <property type="match status" value="1"/>
</dbReference>
<dbReference type="OrthoDB" id="608866at2759"/>
<evidence type="ECO:0000259" key="4">
    <source>
        <dbReference type="PROSITE" id="PS51294"/>
    </source>
</evidence>
<feature type="region of interest" description="Disordered" evidence="2">
    <location>
        <begin position="1"/>
        <end position="54"/>
    </location>
</feature>
<dbReference type="PANTHER" id="PTHR46734">
    <property type="entry name" value="TELOMERIC REPEAT-BINDING FACTOR 1 TERF1"/>
    <property type="match status" value="1"/>
</dbReference>
<dbReference type="GeneID" id="5000577"/>
<dbReference type="InterPro" id="IPR009057">
    <property type="entry name" value="Homeodomain-like_sf"/>
</dbReference>
<evidence type="ECO:0000259" key="3">
    <source>
        <dbReference type="PROSITE" id="PS50090"/>
    </source>
</evidence>
<keyword evidence="6" id="KW-1185">Reference proteome</keyword>
<dbReference type="OMA" id="WAHIKSS"/>
<name>A4RU94_OSTLU</name>
<sequence>MTRASKRKAAAPVATTKAVALKEKKGKASVKSAGKQTANDTATSKRRTSDDPYDFDVDQEMYGVTVKWVNKGQTTSEWKFTVPTDATVDALRGMVHETTGGVLTKDNITLKHKSRTMEPTDAQLGSFGVRDGSDIVLILNNDGQGVPAAPTMVNTQFPGEPVAKKSKKAKDKGGDKKRERFSQSEAEDLIKGVQLFGLGQWAHIKSSFFQDTSRSGVDLKDKWRNLVTASERPPGFKFRVEYLNDASFLARVAQVNAESQAK</sequence>
<gene>
    <name evidence="5" type="ORF">OSTLU_30541</name>
</gene>
<evidence type="ECO:0000313" key="6">
    <source>
        <dbReference type="Proteomes" id="UP000001568"/>
    </source>
</evidence>
<dbReference type="SMART" id="SM00717">
    <property type="entry name" value="SANT"/>
    <property type="match status" value="1"/>
</dbReference>
<dbReference type="Gene3D" id="3.10.20.90">
    <property type="entry name" value="Phosphatidylinositol 3-kinase Catalytic Subunit, Chain A, domain 1"/>
    <property type="match status" value="1"/>
</dbReference>
<dbReference type="InterPro" id="IPR001005">
    <property type="entry name" value="SANT/Myb"/>
</dbReference>
<dbReference type="PROSITE" id="PS50090">
    <property type="entry name" value="MYB_LIKE"/>
    <property type="match status" value="1"/>
</dbReference>
<accession>A4RU94</accession>
<dbReference type="RefSeq" id="XP_001416633.1">
    <property type="nucleotide sequence ID" value="XM_001416596.1"/>
</dbReference>
<dbReference type="SUPFAM" id="SSF54236">
    <property type="entry name" value="Ubiquitin-like"/>
    <property type="match status" value="1"/>
</dbReference>
<dbReference type="InterPro" id="IPR029071">
    <property type="entry name" value="Ubiquitin-like_domsf"/>
</dbReference>
<feature type="compositionally biased region" description="Basic and acidic residues" evidence="2">
    <location>
        <begin position="171"/>
        <end position="182"/>
    </location>
</feature>
<dbReference type="InterPro" id="IPR017930">
    <property type="entry name" value="Myb_dom"/>
</dbReference>
<dbReference type="PROSITE" id="PS51294">
    <property type="entry name" value="HTH_MYB"/>
    <property type="match status" value="1"/>
</dbReference>
<keyword evidence="1" id="KW-0539">Nucleus</keyword>
<dbReference type="Pfam" id="PF00249">
    <property type="entry name" value="Myb_DNA-binding"/>
    <property type="match status" value="1"/>
</dbReference>
<proteinExistence type="predicted"/>
<dbReference type="Proteomes" id="UP000001568">
    <property type="component" value="Chromosome 3"/>
</dbReference>
<evidence type="ECO:0000256" key="1">
    <source>
        <dbReference type="ARBA" id="ARBA00023242"/>
    </source>
</evidence>
<feature type="region of interest" description="Disordered" evidence="2">
    <location>
        <begin position="153"/>
        <end position="183"/>
    </location>
</feature>
<dbReference type="SUPFAM" id="SSF46689">
    <property type="entry name" value="Homeodomain-like"/>
    <property type="match status" value="1"/>
</dbReference>
<evidence type="ECO:0000256" key="2">
    <source>
        <dbReference type="SAM" id="MobiDB-lite"/>
    </source>
</evidence>
<reference evidence="5 6" key="1">
    <citation type="journal article" date="2007" name="Proc. Natl. Acad. Sci. U.S.A.">
        <title>The tiny eukaryote Ostreococcus provides genomic insights into the paradox of plankton speciation.</title>
        <authorList>
            <person name="Palenik B."/>
            <person name="Grimwood J."/>
            <person name="Aerts A."/>
            <person name="Rouze P."/>
            <person name="Salamov A."/>
            <person name="Putnam N."/>
            <person name="Dupont C."/>
            <person name="Jorgensen R."/>
            <person name="Derelle E."/>
            <person name="Rombauts S."/>
            <person name="Zhou K."/>
            <person name="Otillar R."/>
            <person name="Merchant S.S."/>
            <person name="Podell S."/>
            <person name="Gaasterland T."/>
            <person name="Napoli C."/>
            <person name="Gendler K."/>
            <person name="Manuell A."/>
            <person name="Tai V."/>
            <person name="Vallon O."/>
            <person name="Piganeau G."/>
            <person name="Jancek S."/>
            <person name="Heijde M."/>
            <person name="Jabbari K."/>
            <person name="Bowler C."/>
            <person name="Lohr M."/>
            <person name="Robbens S."/>
            <person name="Werner G."/>
            <person name="Dubchak I."/>
            <person name="Pazour G.J."/>
            <person name="Ren Q."/>
            <person name="Paulsen I."/>
            <person name="Delwiche C."/>
            <person name="Schmutz J."/>
            <person name="Rokhsar D."/>
            <person name="Van de Peer Y."/>
            <person name="Moreau H."/>
            <person name="Grigoriev I.V."/>
        </authorList>
    </citation>
    <scope>NUCLEOTIDE SEQUENCE [LARGE SCALE GENOMIC DNA]</scope>
    <source>
        <strain evidence="5 6">CCE9901</strain>
    </source>
</reference>
<evidence type="ECO:0000313" key="5">
    <source>
        <dbReference type="EMBL" id="ABO94926.1"/>
    </source>
</evidence>
<dbReference type="HOGENOM" id="CLU_1063157_0_0_1"/>
<dbReference type="InterPro" id="IPR052450">
    <property type="entry name" value="TRBD-Containing_Protein"/>
</dbReference>